<dbReference type="PROSITE" id="PS00622">
    <property type="entry name" value="HTH_LUXR_1"/>
    <property type="match status" value="1"/>
</dbReference>
<organism evidence="4 5">
    <name type="scientific">Lentzea tibetensis</name>
    <dbReference type="NCBI Taxonomy" id="2591470"/>
    <lineage>
        <taxon>Bacteria</taxon>
        <taxon>Bacillati</taxon>
        <taxon>Actinomycetota</taxon>
        <taxon>Actinomycetes</taxon>
        <taxon>Pseudonocardiales</taxon>
        <taxon>Pseudonocardiaceae</taxon>
        <taxon>Lentzea</taxon>
    </lineage>
</organism>
<dbReference type="InterPro" id="IPR027417">
    <property type="entry name" value="P-loop_NTPase"/>
</dbReference>
<evidence type="ECO:0000313" key="5">
    <source>
        <dbReference type="Proteomes" id="UP000316639"/>
    </source>
</evidence>
<proteinExistence type="predicted"/>
<name>A0A563EL15_9PSEU</name>
<dbReference type="GO" id="GO:0004016">
    <property type="term" value="F:adenylate cyclase activity"/>
    <property type="evidence" value="ECO:0007669"/>
    <property type="project" value="TreeGrafter"/>
</dbReference>
<gene>
    <name evidence="4" type="ORF">FKR81_31915</name>
</gene>
<dbReference type="Gene3D" id="1.25.40.10">
    <property type="entry name" value="Tetratricopeptide repeat domain"/>
    <property type="match status" value="1"/>
</dbReference>
<dbReference type="PROSITE" id="PS50043">
    <property type="entry name" value="HTH_LUXR_2"/>
    <property type="match status" value="1"/>
</dbReference>
<sequence>MHSDFLSELSWQKAGSGGVRVATRENPRVPLVGRSGEEAVLEGCIASGTGVVAVSGDPGMGKSTLLAWAAERAAAAGMTVLAGRVGEFERSIPFGVFADALADHWTAGADLSAAGRHALHREVRALLERLGADGGLLLVLDDLHWADTASIELVHHLVRHRPRGVLVACAYRPRQLRLDCASVVHIELGPLALDDAAALLGVPAGQCGALFEAAGGNPFYLEALSGGSASVDAALRGEMDALRPQTRRLLQIAAVTADPFEPDLVAEVANLSVEETLGALDELMTADLVRPENDLRTYRFRHPTVRNVAYHSAPAAVRHSTHSRAALVLERLGAPAETRAHHVEHAARRGDHGAVAVLSSAAHDVVHRAPATAAHWFATALELSDEERWELRWGHARALGLSGRLPESRAALHGLLAVLPADHPDRLRVVAFCAHVERALGKHAEVRALAARELAIMTHDTASAAVLKLVLAVSLLQVLESADVITTLLDDVRAQARASGDTVLEAGANGVTALVGGDARHLGPAASAVDGATDQAVAERLESVVWVAWSELRLGRNRDALRHYERALSVALSTGQHHMLGNLLLGRANSLRWLGCLAEAEAGAEESAEVAYLSGSADLHALTLAVHSWLLTLRGDHVRGLEVARQAVDVARAFEGWHPTIARLRVGHALLAAGSHEAALFELTSAGGGLELPRVPLAYRPEMYELIVRAAIGAGEDAVPWATQASVAAESLGLPGCLGFADLAWAHVHAARGESATARASAAVSRFSSAGQRLEEAQAYLALGGEAGARRARALFAECGVAVLPVGDGLGTLTKRERQVAELVGEGLTNRQVARQLRMAEKTVEGHLSRIFAKLEVRSRAGVARVLASVDR</sequence>
<dbReference type="Pfam" id="PF00196">
    <property type="entry name" value="GerE"/>
    <property type="match status" value="1"/>
</dbReference>
<feature type="domain" description="HTH luxR-type" evidence="3">
    <location>
        <begin position="806"/>
        <end position="871"/>
    </location>
</feature>
<dbReference type="GO" id="GO:0005524">
    <property type="term" value="F:ATP binding"/>
    <property type="evidence" value="ECO:0007669"/>
    <property type="project" value="UniProtKB-KW"/>
</dbReference>
<dbReference type="EMBL" id="VOBR01000025">
    <property type="protein sequence ID" value="TWP47566.1"/>
    <property type="molecule type" value="Genomic_DNA"/>
</dbReference>
<dbReference type="Pfam" id="PF13191">
    <property type="entry name" value="AAA_16"/>
    <property type="match status" value="1"/>
</dbReference>
<dbReference type="GO" id="GO:0003677">
    <property type="term" value="F:DNA binding"/>
    <property type="evidence" value="ECO:0007669"/>
    <property type="project" value="InterPro"/>
</dbReference>
<comment type="caution">
    <text evidence="4">The sequence shown here is derived from an EMBL/GenBank/DDBJ whole genome shotgun (WGS) entry which is preliminary data.</text>
</comment>
<dbReference type="SUPFAM" id="SSF46894">
    <property type="entry name" value="C-terminal effector domain of the bipartite response regulators"/>
    <property type="match status" value="1"/>
</dbReference>
<dbReference type="OrthoDB" id="3176919at2"/>
<dbReference type="PANTHER" id="PTHR16305:SF35">
    <property type="entry name" value="TRANSCRIPTIONAL ACTIVATOR DOMAIN"/>
    <property type="match status" value="1"/>
</dbReference>
<accession>A0A563EL15</accession>
<dbReference type="InterPro" id="IPR011990">
    <property type="entry name" value="TPR-like_helical_dom_sf"/>
</dbReference>
<dbReference type="PANTHER" id="PTHR16305">
    <property type="entry name" value="TESTICULAR SOLUBLE ADENYLYL CYCLASE"/>
    <property type="match status" value="1"/>
</dbReference>
<dbReference type="GO" id="GO:0005737">
    <property type="term" value="C:cytoplasm"/>
    <property type="evidence" value="ECO:0007669"/>
    <property type="project" value="TreeGrafter"/>
</dbReference>
<evidence type="ECO:0000313" key="4">
    <source>
        <dbReference type="EMBL" id="TWP47566.1"/>
    </source>
</evidence>
<dbReference type="PRINTS" id="PR00038">
    <property type="entry name" value="HTHLUXR"/>
</dbReference>
<dbReference type="InterPro" id="IPR041664">
    <property type="entry name" value="AAA_16"/>
</dbReference>
<dbReference type="CDD" id="cd06170">
    <property type="entry name" value="LuxR_C_like"/>
    <property type="match status" value="1"/>
</dbReference>
<dbReference type="SMART" id="SM00421">
    <property type="entry name" value="HTH_LUXR"/>
    <property type="match status" value="1"/>
</dbReference>
<dbReference type="InterPro" id="IPR036388">
    <property type="entry name" value="WH-like_DNA-bd_sf"/>
</dbReference>
<protein>
    <submittedName>
        <fullName evidence="4">AAA family ATPase</fullName>
    </submittedName>
</protein>
<keyword evidence="2" id="KW-0067">ATP-binding</keyword>
<dbReference type="InterPro" id="IPR000792">
    <property type="entry name" value="Tscrpt_reg_LuxR_C"/>
</dbReference>
<keyword evidence="1" id="KW-0547">Nucleotide-binding</keyword>
<dbReference type="GO" id="GO:0006355">
    <property type="term" value="P:regulation of DNA-templated transcription"/>
    <property type="evidence" value="ECO:0007669"/>
    <property type="project" value="InterPro"/>
</dbReference>
<keyword evidence="5" id="KW-1185">Reference proteome</keyword>
<dbReference type="InterPro" id="IPR016032">
    <property type="entry name" value="Sig_transdc_resp-reg_C-effctor"/>
</dbReference>
<evidence type="ECO:0000256" key="1">
    <source>
        <dbReference type="ARBA" id="ARBA00022741"/>
    </source>
</evidence>
<dbReference type="SUPFAM" id="SSF52540">
    <property type="entry name" value="P-loop containing nucleoside triphosphate hydrolases"/>
    <property type="match status" value="1"/>
</dbReference>
<dbReference type="Gene3D" id="3.40.50.300">
    <property type="entry name" value="P-loop containing nucleotide triphosphate hydrolases"/>
    <property type="match status" value="1"/>
</dbReference>
<evidence type="ECO:0000256" key="2">
    <source>
        <dbReference type="ARBA" id="ARBA00022840"/>
    </source>
</evidence>
<reference evidence="4 5" key="1">
    <citation type="submission" date="2019-07" db="EMBL/GenBank/DDBJ databases">
        <title>Lentzea xizangensis sp. nov., isolated from Qinghai-Tibetan Plateau Soils.</title>
        <authorList>
            <person name="Huang J."/>
        </authorList>
    </citation>
    <scope>NUCLEOTIDE SEQUENCE [LARGE SCALE GENOMIC DNA]</scope>
    <source>
        <strain evidence="4 5">FXJ1.1311</strain>
    </source>
</reference>
<dbReference type="AlphaFoldDB" id="A0A563EL15"/>
<dbReference type="Proteomes" id="UP000316639">
    <property type="component" value="Unassembled WGS sequence"/>
</dbReference>
<dbReference type="SUPFAM" id="SSF48452">
    <property type="entry name" value="TPR-like"/>
    <property type="match status" value="1"/>
</dbReference>
<dbReference type="Gene3D" id="1.10.10.10">
    <property type="entry name" value="Winged helix-like DNA-binding domain superfamily/Winged helix DNA-binding domain"/>
    <property type="match status" value="1"/>
</dbReference>
<evidence type="ECO:0000259" key="3">
    <source>
        <dbReference type="PROSITE" id="PS50043"/>
    </source>
</evidence>